<protein>
    <recommendedName>
        <fullName evidence="1">F-box domain-containing protein</fullName>
    </recommendedName>
</protein>
<dbReference type="NCBIfam" id="TIGR01640">
    <property type="entry name" value="F_box_assoc_1"/>
    <property type="match status" value="1"/>
</dbReference>
<keyword evidence="3" id="KW-1185">Reference proteome</keyword>
<evidence type="ECO:0000259" key="1">
    <source>
        <dbReference type="PROSITE" id="PS50181"/>
    </source>
</evidence>
<proteinExistence type="predicted"/>
<evidence type="ECO:0000313" key="3">
    <source>
        <dbReference type="Proteomes" id="UP001231189"/>
    </source>
</evidence>
<dbReference type="PANTHER" id="PTHR31672:SF13">
    <property type="entry name" value="F-BOX PROTEIN CPR30-LIKE"/>
    <property type="match status" value="1"/>
</dbReference>
<dbReference type="InterPro" id="IPR036047">
    <property type="entry name" value="F-box-like_dom_sf"/>
</dbReference>
<dbReference type="PROSITE" id="PS50181">
    <property type="entry name" value="FBOX"/>
    <property type="match status" value="1"/>
</dbReference>
<dbReference type="CDD" id="cd22157">
    <property type="entry name" value="F-box_AtFBW1-like"/>
    <property type="match status" value="1"/>
</dbReference>
<dbReference type="PANTHER" id="PTHR31672">
    <property type="entry name" value="BNACNNG10540D PROTEIN"/>
    <property type="match status" value="1"/>
</dbReference>
<dbReference type="Pfam" id="PF08268">
    <property type="entry name" value="FBA_3"/>
    <property type="match status" value="1"/>
</dbReference>
<dbReference type="InterPro" id="IPR017451">
    <property type="entry name" value="F-box-assoc_interact_dom"/>
</dbReference>
<dbReference type="SMART" id="SM00256">
    <property type="entry name" value="FBOX"/>
    <property type="match status" value="1"/>
</dbReference>
<name>A0AAD8SMG3_LOLMU</name>
<evidence type="ECO:0000313" key="2">
    <source>
        <dbReference type="EMBL" id="KAK1660289.1"/>
    </source>
</evidence>
<accession>A0AAD8SMG3</accession>
<gene>
    <name evidence="2" type="ORF">QYE76_048448</name>
</gene>
<dbReference type="InterPro" id="IPR050796">
    <property type="entry name" value="SCF_F-box_component"/>
</dbReference>
<dbReference type="SUPFAM" id="SSF81383">
    <property type="entry name" value="F-box domain"/>
    <property type="match status" value="1"/>
</dbReference>
<sequence>MDMKVCKRRKTTKVPPLAELLDELITEILLRLPVKSLLRFKSVSKAWRAIISDPFFIRSHLQQSASRWRQNPSLLVTPHTLFHVIEGEPWPSTFSTDISFYQWQQPSSEEEESEARFVMHTNDFLEEFNSVCYFAHCDGLVVAPTNTNVYLFNPATRDAMRLPINDRNKMYQYVACLPVGLGRDPRTGRHKVVRAFYRSRDPLTGVHDMGMEVFTVGVDSDSWREITPNPVYPVTVWITPVFAKGALFWIIEKPGLDPSPRGILRLSLDDESFSVTHLPDSLDPALDESFILDEVHGELFLTAFSSSEPLNIWTLVEQDTRWEHRYTLDISGMAHPVALLPGGGAMILRASHYISCYDLQSHQIDTICELDRLRYQHDGTTEEDAGSGQEIFYFNVIPYTESLVRI</sequence>
<dbReference type="InterPro" id="IPR013187">
    <property type="entry name" value="F-box-assoc_dom_typ3"/>
</dbReference>
<comment type="caution">
    <text evidence="2">The sequence shown here is derived from an EMBL/GenBank/DDBJ whole genome shotgun (WGS) entry which is preliminary data.</text>
</comment>
<dbReference type="Gene3D" id="1.20.1280.50">
    <property type="match status" value="1"/>
</dbReference>
<feature type="domain" description="F-box" evidence="1">
    <location>
        <begin position="14"/>
        <end position="71"/>
    </location>
</feature>
<dbReference type="EMBL" id="JAUUTY010000003">
    <property type="protein sequence ID" value="KAK1660289.1"/>
    <property type="molecule type" value="Genomic_DNA"/>
</dbReference>
<organism evidence="2 3">
    <name type="scientific">Lolium multiflorum</name>
    <name type="common">Italian ryegrass</name>
    <name type="synonym">Lolium perenne subsp. multiflorum</name>
    <dbReference type="NCBI Taxonomy" id="4521"/>
    <lineage>
        <taxon>Eukaryota</taxon>
        <taxon>Viridiplantae</taxon>
        <taxon>Streptophyta</taxon>
        <taxon>Embryophyta</taxon>
        <taxon>Tracheophyta</taxon>
        <taxon>Spermatophyta</taxon>
        <taxon>Magnoliopsida</taxon>
        <taxon>Liliopsida</taxon>
        <taxon>Poales</taxon>
        <taxon>Poaceae</taxon>
        <taxon>BOP clade</taxon>
        <taxon>Pooideae</taxon>
        <taxon>Poodae</taxon>
        <taxon>Poeae</taxon>
        <taxon>Poeae Chloroplast Group 2 (Poeae type)</taxon>
        <taxon>Loliodinae</taxon>
        <taxon>Loliinae</taxon>
        <taxon>Lolium</taxon>
    </lineage>
</organism>
<reference evidence="2" key="1">
    <citation type="submission" date="2023-07" db="EMBL/GenBank/DDBJ databases">
        <title>A chromosome-level genome assembly of Lolium multiflorum.</title>
        <authorList>
            <person name="Chen Y."/>
            <person name="Copetti D."/>
            <person name="Kolliker R."/>
            <person name="Studer B."/>
        </authorList>
    </citation>
    <scope>NUCLEOTIDE SEQUENCE</scope>
    <source>
        <strain evidence="2">02402/16</strain>
        <tissue evidence="2">Leaf</tissue>
    </source>
</reference>
<dbReference type="AlphaFoldDB" id="A0AAD8SMG3"/>
<dbReference type="Pfam" id="PF00646">
    <property type="entry name" value="F-box"/>
    <property type="match status" value="1"/>
</dbReference>
<dbReference type="Proteomes" id="UP001231189">
    <property type="component" value="Unassembled WGS sequence"/>
</dbReference>
<dbReference type="InterPro" id="IPR001810">
    <property type="entry name" value="F-box_dom"/>
</dbReference>